<protein>
    <submittedName>
        <fullName evidence="1">Uncharacterized protein</fullName>
    </submittedName>
</protein>
<organism evidence="1 2">
    <name type="scientific">Colletotrichum navitas</name>
    <dbReference type="NCBI Taxonomy" id="681940"/>
    <lineage>
        <taxon>Eukaryota</taxon>
        <taxon>Fungi</taxon>
        <taxon>Dikarya</taxon>
        <taxon>Ascomycota</taxon>
        <taxon>Pezizomycotina</taxon>
        <taxon>Sordariomycetes</taxon>
        <taxon>Hypocreomycetidae</taxon>
        <taxon>Glomerellales</taxon>
        <taxon>Glomerellaceae</taxon>
        <taxon>Colletotrichum</taxon>
        <taxon>Colletotrichum graminicola species complex</taxon>
    </lineage>
</organism>
<evidence type="ECO:0000313" key="2">
    <source>
        <dbReference type="Proteomes" id="UP001230504"/>
    </source>
</evidence>
<name>A0AAD8QCL0_9PEZI</name>
<dbReference type="Proteomes" id="UP001230504">
    <property type="component" value="Unassembled WGS sequence"/>
</dbReference>
<gene>
    <name evidence="1" type="ORF">LY79DRAFT_6190</name>
</gene>
<accession>A0AAD8QCL0</accession>
<sequence>MLCKHRSIRHIRDRECLEDDERAKEASPTSAICYGTHYWPIENLLARPPIPCIGFRFVAYGYKKRPHLTILTYYGTLLLNSTASSHNVARHSFDSVRQYNKKVQENRRCNTWRHPRRSYINHMLRSEGLTVGCFEFIIGCTSTTRPGHWKLFGFDF</sequence>
<reference evidence="1" key="1">
    <citation type="submission" date="2021-06" db="EMBL/GenBank/DDBJ databases">
        <title>Comparative genomics, transcriptomics and evolutionary studies reveal genomic signatures of adaptation to plant cell wall in hemibiotrophic fungi.</title>
        <authorList>
            <consortium name="DOE Joint Genome Institute"/>
            <person name="Baroncelli R."/>
            <person name="Diaz J.F."/>
            <person name="Benocci T."/>
            <person name="Peng M."/>
            <person name="Battaglia E."/>
            <person name="Haridas S."/>
            <person name="Andreopoulos W."/>
            <person name="Labutti K."/>
            <person name="Pangilinan J."/>
            <person name="Floch G.L."/>
            <person name="Makela M.R."/>
            <person name="Henrissat B."/>
            <person name="Grigoriev I.V."/>
            <person name="Crouch J.A."/>
            <person name="De Vries R.P."/>
            <person name="Sukno S.A."/>
            <person name="Thon M.R."/>
        </authorList>
    </citation>
    <scope>NUCLEOTIDE SEQUENCE</scope>
    <source>
        <strain evidence="1">CBS 125086</strain>
    </source>
</reference>
<dbReference type="AlphaFoldDB" id="A0AAD8QCL0"/>
<comment type="caution">
    <text evidence="1">The sequence shown here is derived from an EMBL/GenBank/DDBJ whole genome shotgun (WGS) entry which is preliminary data.</text>
</comment>
<evidence type="ECO:0000313" key="1">
    <source>
        <dbReference type="EMBL" id="KAK1600091.1"/>
    </source>
</evidence>
<proteinExistence type="predicted"/>
<dbReference type="GeneID" id="85446272"/>
<keyword evidence="2" id="KW-1185">Reference proteome</keyword>
<dbReference type="EMBL" id="JAHLJV010000001">
    <property type="protein sequence ID" value="KAK1600091.1"/>
    <property type="molecule type" value="Genomic_DNA"/>
</dbReference>
<dbReference type="RefSeq" id="XP_060420587.1">
    <property type="nucleotide sequence ID" value="XM_060562032.1"/>
</dbReference>